<name>A0A565AJT8_9BRAS</name>
<accession>A0A565AJT8</accession>
<evidence type="ECO:0000313" key="2">
    <source>
        <dbReference type="Proteomes" id="UP000489600"/>
    </source>
</evidence>
<proteinExistence type="predicted"/>
<sequence>MHTGDHNKRFIRESTKDACGATVVMAPIAKERLTKTFKKRTRKNDLILDYVGYAVCSLGPQTLLTVARQRNIGDYHASITNVQRNEAWKVHAAQYISNRIAQIQNHFQP</sequence>
<keyword evidence="2" id="KW-1185">Reference proteome</keyword>
<dbReference type="Proteomes" id="UP000489600">
    <property type="component" value="Unassembled WGS sequence"/>
</dbReference>
<dbReference type="EMBL" id="CABITT030000001">
    <property type="protein sequence ID" value="VVA89629.1"/>
    <property type="molecule type" value="Genomic_DNA"/>
</dbReference>
<organism evidence="1 2">
    <name type="scientific">Arabis nemorensis</name>
    <dbReference type="NCBI Taxonomy" id="586526"/>
    <lineage>
        <taxon>Eukaryota</taxon>
        <taxon>Viridiplantae</taxon>
        <taxon>Streptophyta</taxon>
        <taxon>Embryophyta</taxon>
        <taxon>Tracheophyta</taxon>
        <taxon>Spermatophyta</taxon>
        <taxon>Magnoliopsida</taxon>
        <taxon>eudicotyledons</taxon>
        <taxon>Gunneridae</taxon>
        <taxon>Pentapetalae</taxon>
        <taxon>rosids</taxon>
        <taxon>malvids</taxon>
        <taxon>Brassicales</taxon>
        <taxon>Brassicaceae</taxon>
        <taxon>Arabideae</taxon>
        <taxon>Arabis</taxon>
    </lineage>
</organism>
<evidence type="ECO:0000313" key="1">
    <source>
        <dbReference type="EMBL" id="VVA89629.1"/>
    </source>
</evidence>
<gene>
    <name evidence="1" type="ORF">ANE_LOCUS74</name>
</gene>
<comment type="caution">
    <text evidence="1">The sequence shown here is derived from an EMBL/GenBank/DDBJ whole genome shotgun (WGS) entry which is preliminary data.</text>
</comment>
<dbReference type="AlphaFoldDB" id="A0A565AJT8"/>
<reference evidence="1" key="1">
    <citation type="submission" date="2019-07" db="EMBL/GenBank/DDBJ databases">
        <authorList>
            <person name="Dittberner H."/>
        </authorList>
    </citation>
    <scope>NUCLEOTIDE SEQUENCE [LARGE SCALE GENOMIC DNA]</scope>
</reference>
<protein>
    <submittedName>
        <fullName evidence="1">Uncharacterized protein</fullName>
    </submittedName>
</protein>